<dbReference type="GO" id="GO:0003723">
    <property type="term" value="F:RNA binding"/>
    <property type="evidence" value="ECO:0007669"/>
    <property type="project" value="InterPro"/>
</dbReference>
<dbReference type="AlphaFoldDB" id="A0A516R0W5"/>
<evidence type="ECO:0000256" key="1">
    <source>
        <dbReference type="SAM" id="MobiDB-lite"/>
    </source>
</evidence>
<accession>A0A516R0W5</accession>
<evidence type="ECO:0000313" key="4">
    <source>
        <dbReference type="Proteomes" id="UP000316806"/>
    </source>
</evidence>
<reference evidence="3 4" key="1">
    <citation type="journal article" date="2019" name="J. Ind. Microbiol. Biotechnol.">
        <title>The complete genomic sequence of Streptomyces spectabilis NRRL-2792 and identification of secondary metabolite biosynthetic gene clusters.</title>
        <authorList>
            <person name="Sinha A."/>
            <person name="Phillips-Salemka S."/>
            <person name="Niraula T.A."/>
            <person name="Short K.A."/>
            <person name="Niraula N.P."/>
        </authorList>
    </citation>
    <scope>NUCLEOTIDE SEQUENCE [LARGE SCALE GENOMIC DNA]</scope>
    <source>
        <strain evidence="3 4">NRRL 2792</strain>
    </source>
</reference>
<dbReference type="InterPro" id="IPR011006">
    <property type="entry name" value="CheY-like_superfamily"/>
</dbReference>
<dbReference type="RefSeq" id="WP_144000859.1">
    <property type="nucleotide sequence ID" value="NZ_CP040916.1"/>
</dbReference>
<feature type="domain" description="ANTAR" evidence="2">
    <location>
        <begin position="21"/>
        <end position="82"/>
    </location>
</feature>
<gene>
    <name evidence="3" type="ORF">FH965_00805</name>
</gene>
<sequence length="134" mass="14666">MPFAVPRGGPEPQPAPDSDEVRALREEAEQLRHAVHSRAAVDQAIGVVIARGGLSPQEAWDVLREVSMRTHTKLRVVAEQLVAWVQTAELPPVLRAELERQLALRREEHDAGPVPSSSPPDEGLPLPARSDGER</sequence>
<dbReference type="SUPFAM" id="SSF52172">
    <property type="entry name" value="CheY-like"/>
    <property type="match status" value="1"/>
</dbReference>
<feature type="region of interest" description="Disordered" evidence="1">
    <location>
        <begin position="104"/>
        <end position="134"/>
    </location>
</feature>
<organism evidence="3 4">
    <name type="scientific">Streptomyces spectabilis</name>
    <dbReference type="NCBI Taxonomy" id="68270"/>
    <lineage>
        <taxon>Bacteria</taxon>
        <taxon>Bacillati</taxon>
        <taxon>Actinomycetota</taxon>
        <taxon>Actinomycetes</taxon>
        <taxon>Kitasatosporales</taxon>
        <taxon>Streptomycetaceae</taxon>
        <taxon>Streptomyces</taxon>
    </lineage>
</organism>
<dbReference type="InterPro" id="IPR005561">
    <property type="entry name" value="ANTAR"/>
</dbReference>
<evidence type="ECO:0000313" key="3">
    <source>
        <dbReference type="EMBL" id="QDQ09280.1"/>
    </source>
</evidence>
<name>A0A516R0W5_STRST</name>
<evidence type="ECO:0000259" key="2">
    <source>
        <dbReference type="PROSITE" id="PS50921"/>
    </source>
</evidence>
<dbReference type="EMBL" id="CP040916">
    <property type="protein sequence ID" value="QDQ09280.1"/>
    <property type="molecule type" value="Genomic_DNA"/>
</dbReference>
<dbReference type="Gene3D" id="1.10.10.10">
    <property type="entry name" value="Winged helix-like DNA-binding domain superfamily/Winged helix DNA-binding domain"/>
    <property type="match status" value="1"/>
</dbReference>
<dbReference type="SMART" id="SM01012">
    <property type="entry name" value="ANTAR"/>
    <property type="match status" value="1"/>
</dbReference>
<dbReference type="InterPro" id="IPR036388">
    <property type="entry name" value="WH-like_DNA-bd_sf"/>
</dbReference>
<dbReference type="Pfam" id="PF03861">
    <property type="entry name" value="ANTAR"/>
    <property type="match status" value="1"/>
</dbReference>
<dbReference type="PROSITE" id="PS50921">
    <property type="entry name" value="ANTAR"/>
    <property type="match status" value="1"/>
</dbReference>
<feature type="region of interest" description="Disordered" evidence="1">
    <location>
        <begin position="1"/>
        <end position="21"/>
    </location>
</feature>
<protein>
    <submittedName>
        <fullName evidence="3">ANTAR domain-containing protein</fullName>
    </submittedName>
</protein>
<proteinExistence type="predicted"/>
<dbReference type="Proteomes" id="UP000316806">
    <property type="component" value="Chromosome"/>
</dbReference>